<organism evidence="1 2">
    <name type="scientific">Dendryphion nanum</name>
    <dbReference type="NCBI Taxonomy" id="256645"/>
    <lineage>
        <taxon>Eukaryota</taxon>
        <taxon>Fungi</taxon>
        <taxon>Dikarya</taxon>
        <taxon>Ascomycota</taxon>
        <taxon>Pezizomycotina</taxon>
        <taxon>Dothideomycetes</taxon>
        <taxon>Pleosporomycetidae</taxon>
        <taxon>Pleosporales</taxon>
        <taxon>Torulaceae</taxon>
        <taxon>Dendryphion</taxon>
    </lineage>
</organism>
<evidence type="ECO:0000313" key="2">
    <source>
        <dbReference type="Proteomes" id="UP000700596"/>
    </source>
</evidence>
<protein>
    <submittedName>
        <fullName evidence="1">Uncharacterized protein</fullName>
    </submittedName>
</protein>
<dbReference type="Proteomes" id="UP000700596">
    <property type="component" value="Unassembled WGS sequence"/>
</dbReference>
<dbReference type="AlphaFoldDB" id="A0A9P9E1B8"/>
<keyword evidence="2" id="KW-1185">Reference proteome</keyword>
<accession>A0A9P9E1B8</accession>
<name>A0A9P9E1B8_9PLEO</name>
<comment type="caution">
    <text evidence="1">The sequence shown here is derived from an EMBL/GenBank/DDBJ whole genome shotgun (WGS) entry which is preliminary data.</text>
</comment>
<proteinExistence type="predicted"/>
<gene>
    <name evidence="1" type="ORF">B0J11DRAFT_577720</name>
</gene>
<dbReference type="EMBL" id="JAGMWT010000004">
    <property type="protein sequence ID" value="KAH7130170.1"/>
    <property type="molecule type" value="Genomic_DNA"/>
</dbReference>
<dbReference type="OrthoDB" id="3786030at2759"/>
<evidence type="ECO:0000313" key="1">
    <source>
        <dbReference type="EMBL" id="KAH7130170.1"/>
    </source>
</evidence>
<sequence length="499" mass="57170">MRGILGSEVQRLIARNSGSEDSRPLSRARLHSSLTWDSPVVASAFQHYWNTNTNYLSAKAEVLHNEINLPNLHGDLVKIFHRLGYLEIPLEGIEGFITCGDVHPIFHRVNWITDLPYMNIAYDAMLPALRLATEMIRCKRATKWWSHVRNGTIDSGSPSSTAYLKSATERNLMNDKKGLQGEFLEFSRRVRFTWMANSKMDSNNAFSIGSLPGLLQLLGGDADRKYQRKKYMREPNPSVVLPLDVFHRLLSSSTTAFTACQDLRFQFLFAKMLVHELGHCWYAYWHGPLVTCNRSKRSQEPKAFESDLFPEMGFSLEWSIFGANLSTLDFGKNHCATVGPMIATRPQDDYPIINPALAFVPMAWVRQWFHKHTWENLTVYEENGWLRPPTIDEHPQLFRLARYKNGVFHHSIEIFLERDAIPATGGAIHESRTAGALQARKYPSVAAWYQEIWEREARLALEAGKLPSTYYTTSPTEAIESVPSSQMETWARMRWKRAT</sequence>
<reference evidence="1" key="1">
    <citation type="journal article" date="2021" name="Nat. Commun.">
        <title>Genetic determinants of endophytism in the Arabidopsis root mycobiome.</title>
        <authorList>
            <person name="Mesny F."/>
            <person name="Miyauchi S."/>
            <person name="Thiergart T."/>
            <person name="Pickel B."/>
            <person name="Atanasova L."/>
            <person name="Karlsson M."/>
            <person name="Huettel B."/>
            <person name="Barry K.W."/>
            <person name="Haridas S."/>
            <person name="Chen C."/>
            <person name="Bauer D."/>
            <person name="Andreopoulos W."/>
            <person name="Pangilinan J."/>
            <person name="LaButti K."/>
            <person name="Riley R."/>
            <person name="Lipzen A."/>
            <person name="Clum A."/>
            <person name="Drula E."/>
            <person name="Henrissat B."/>
            <person name="Kohler A."/>
            <person name="Grigoriev I.V."/>
            <person name="Martin F.M."/>
            <person name="Hacquard S."/>
        </authorList>
    </citation>
    <scope>NUCLEOTIDE SEQUENCE</scope>
    <source>
        <strain evidence="1">MPI-CAGE-CH-0243</strain>
    </source>
</reference>